<feature type="domain" description="Bromo" evidence="4">
    <location>
        <begin position="17"/>
        <end position="89"/>
    </location>
</feature>
<dbReference type="OrthoDB" id="784962at2759"/>
<dbReference type="GO" id="GO:0006355">
    <property type="term" value="P:regulation of DNA-templated transcription"/>
    <property type="evidence" value="ECO:0007669"/>
    <property type="project" value="TreeGrafter"/>
</dbReference>
<feature type="region of interest" description="Disordered" evidence="3">
    <location>
        <begin position="442"/>
        <end position="526"/>
    </location>
</feature>
<comment type="caution">
    <text evidence="6">The sequence shown here is derived from an EMBL/GenBank/DDBJ whole genome shotgun (WGS) entry which is preliminary data.</text>
</comment>
<dbReference type="SMART" id="SM00297">
    <property type="entry name" value="BROMO"/>
    <property type="match status" value="2"/>
</dbReference>
<dbReference type="InterPro" id="IPR038336">
    <property type="entry name" value="NET_sf"/>
</dbReference>
<dbReference type="PRINTS" id="PR00503">
    <property type="entry name" value="BROMODOMAIN"/>
</dbReference>
<feature type="compositionally biased region" description="Basic residues" evidence="3">
    <location>
        <begin position="334"/>
        <end position="343"/>
    </location>
</feature>
<dbReference type="Gene3D" id="1.20.1270.220">
    <property type="match status" value="1"/>
</dbReference>
<keyword evidence="7" id="KW-1185">Reference proteome</keyword>
<accession>A0A1Y1XDQ5</accession>
<feature type="region of interest" description="Disordered" evidence="3">
    <location>
        <begin position="325"/>
        <end position="378"/>
    </location>
</feature>
<dbReference type="FunCoup" id="A0A1Y1XDQ5">
    <property type="interactions" value="981"/>
</dbReference>
<evidence type="ECO:0000259" key="4">
    <source>
        <dbReference type="PROSITE" id="PS50014"/>
    </source>
</evidence>
<dbReference type="InterPro" id="IPR036427">
    <property type="entry name" value="Bromodomain-like_sf"/>
</dbReference>
<organism evidence="6 7">
    <name type="scientific">Basidiobolus meristosporus CBS 931.73</name>
    <dbReference type="NCBI Taxonomy" id="1314790"/>
    <lineage>
        <taxon>Eukaryota</taxon>
        <taxon>Fungi</taxon>
        <taxon>Fungi incertae sedis</taxon>
        <taxon>Zoopagomycota</taxon>
        <taxon>Entomophthoromycotina</taxon>
        <taxon>Basidiobolomycetes</taxon>
        <taxon>Basidiobolales</taxon>
        <taxon>Basidiobolaceae</taxon>
        <taxon>Basidiobolus</taxon>
    </lineage>
</organism>
<feature type="compositionally biased region" description="Basic and acidic residues" evidence="3">
    <location>
        <begin position="128"/>
        <end position="149"/>
    </location>
</feature>
<feature type="compositionally biased region" description="Low complexity" evidence="3">
    <location>
        <begin position="473"/>
        <end position="502"/>
    </location>
</feature>
<dbReference type="PROSITE" id="PS51525">
    <property type="entry name" value="NET"/>
    <property type="match status" value="1"/>
</dbReference>
<keyword evidence="1 2" id="KW-0103">Bromodomain</keyword>
<dbReference type="GO" id="GO:0000785">
    <property type="term" value="C:chromatin"/>
    <property type="evidence" value="ECO:0007669"/>
    <property type="project" value="TreeGrafter"/>
</dbReference>
<reference evidence="6 7" key="1">
    <citation type="submission" date="2016-07" db="EMBL/GenBank/DDBJ databases">
        <title>Pervasive Adenine N6-methylation of Active Genes in Fungi.</title>
        <authorList>
            <consortium name="DOE Joint Genome Institute"/>
            <person name="Mondo S.J."/>
            <person name="Dannebaum R.O."/>
            <person name="Kuo R.C."/>
            <person name="Labutti K."/>
            <person name="Haridas S."/>
            <person name="Kuo A."/>
            <person name="Salamov A."/>
            <person name="Ahrendt S.R."/>
            <person name="Lipzen A."/>
            <person name="Sullivan W."/>
            <person name="Andreopoulos W.B."/>
            <person name="Clum A."/>
            <person name="Lindquist E."/>
            <person name="Daum C."/>
            <person name="Ramamoorthy G.K."/>
            <person name="Gryganskyi A."/>
            <person name="Culley D."/>
            <person name="Magnuson J.K."/>
            <person name="James T.Y."/>
            <person name="O'Malley M.A."/>
            <person name="Stajich J.E."/>
            <person name="Spatafora J.W."/>
            <person name="Visel A."/>
            <person name="Grigoriev I.V."/>
        </authorList>
    </citation>
    <scope>NUCLEOTIDE SEQUENCE [LARGE SCALE GENOMIC DNA]</scope>
    <source>
        <strain evidence="6 7">CBS 931.73</strain>
    </source>
</reference>
<dbReference type="Gene3D" id="1.20.920.10">
    <property type="entry name" value="Bromodomain-like"/>
    <property type="match status" value="2"/>
</dbReference>
<evidence type="ECO:0000256" key="3">
    <source>
        <dbReference type="SAM" id="MobiDB-lite"/>
    </source>
</evidence>
<evidence type="ECO:0000259" key="5">
    <source>
        <dbReference type="PROSITE" id="PS51525"/>
    </source>
</evidence>
<proteinExistence type="predicted"/>
<feature type="domain" description="NET" evidence="5">
    <location>
        <begin position="370"/>
        <end position="452"/>
    </location>
</feature>
<dbReference type="Pfam" id="PF00439">
    <property type="entry name" value="Bromodomain"/>
    <property type="match status" value="2"/>
</dbReference>
<feature type="compositionally biased region" description="Basic and acidic residues" evidence="3">
    <location>
        <begin position="289"/>
        <end position="305"/>
    </location>
</feature>
<evidence type="ECO:0000256" key="1">
    <source>
        <dbReference type="ARBA" id="ARBA00023117"/>
    </source>
</evidence>
<feature type="compositionally biased region" description="Low complexity" evidence="3">
    <location>
        <begin position="344"/>
        <end position="359"/>
    </location>
</feature>
<dbReference type="GO" id="GO:0005634">
    <property type="term" value="C:nucleus"/>
    <property type="evidence" value="ECO:0007669"/>
    <property type="project" value="TreeGrafter"/>
</dbReference>
<dbReference type="PROSITE" id="PS50014">
    <property type="entry name" value="BROMODOMAIN_2"/>
    <property type="match status" value="2"/>
</dbReference>
<name>A0A1Y1XDQ5_9FUNG</name>
<feature type="compositionally biased region" description="Pro residues" evidence="3">
    <location>
        <begin position="274"/>
        <end position="288"/>
    </location>
</feature>
<dbReference type="InterPro" id="IPR001487">
    <property type="entry name" value="Bromodomain"/>
</dbReference>
<evidence type="ECO:0000256" key="2">
    <source>
        <dbReference type="PROSITE-ProRule" id="PRU00035"/>
    </source>
</evidence>
<dbReference type="Proteomes" id="UP000193498">
    <property type="component" value="Unassembled WGS sequence"/>
</dbReference>
<dbReference type="AlphaFoldDB" id="A0A1Y1XDQ5"/>
<sequence>MIREQHKYCSEILKALKRHPDAGHFLEPVDPVKLNVPDYPDIIRNPMDLKTMEKKLNDCKYDIAEEFIADMRLIFDNCYLYNGKDSIVGTFAQNLERVFNNRLKKMPQGRTMTPLLDDPLPKTKPKSARRDSVEPKHTRDTSAARDARRGSNASSHSKRKVKRSLPDVHYKFCLSIVKEFHKKRHVNYAYPFLEPVDWKAMNLPDYPTIIKNPMDLSTIKKNLESGVYHNINDFEKDFRLMLENCYTYNPVNNPVYNMGKSVEKVFDSMWAHRPPLPPPSPKEPSPEPPKIESEESSSEADKDTRTQQIAEMQRHIEFMTKQLASMKDAAKDKKKEKKPKSSRAKSNSLSSRKSSTSSSKETRKRAVSDYTSDEEEIPAMTFEQKQELSDNINLLSSDKLDVVIGLIRSSMPELNEGDQDEIELDIDALDRVTLHKIYKFVKSNTEPKRSKHISKASKQEHLGGKRKRRSIPDESSSSSSGSSSGSDSDSSSSSSGSDSESSPIPPRKFPGSAPLPYRSKPQDQGC</sequence>
<dbReference type="STRING" id="1314790.A0A1Y1XDQ5"/>
<feature type="region of interest" description="Disordered" evidence="3">
    <location>
        <begin position="108"/>
        <end position="162"/>
    </location>
</feature>
<gene>
    <name evidence="6" type="ORF">K493DRAFT_88378</name>
</gene>
<dbReference type="PANTHER" id="PTHR22880">
    <property type="entry name" value="FALZ-RELATED BROMODOMAIN-CONTAINING PROTEINS"/>
    <property type="match status" value="1"/>
</dbReference>
<dbReference type="GO" id="GO:0006338">
    <property type="term" value="P:chromatin remodeling"/>
    <property type="evidence" value="ECO:0007669"/>
    <property type="project" value="TreeGrafter"/>
</dbReference>
<dbReference type="InParanoid" id="A0A1Y1XDQ5"/>
<evidence type="ECO:0000313" key="6">
    <source>
        <dbReference type="EMBL" id="ORX83855.1"/>
    </source>
</evidence>
<feature type="domain" description="Bromo" evidence="4">
    <location>
        <begin position="184"/>
        <end position="256"/>
    </location>
</feature>
<dbReference type="InterPro" id="IPR050935">
    <property type="entry name" value="Bromo_chromatin_reader"/>
</dbReference>
<protein>
    <submittedName>
        <fullName evidence="6">Bromodomain-containing protein</fullName>
    </submittedName>
</protein>
<evidence type="ECO:0000313" key="7">
    <source>
        <dbReference type="Proteomes" id="UP000193498"/>
    </source>
</evidence>
<dbReference type="InterPro" id="IPR027353">
    <property type="entry name" value="NET_dom"/>
</dbReference>
<dbReference type="Pfam" id="PF17035">
    <property type="entry name" value="BET"/>
    <property type="match status" value="1"/>
</dbReference>
<dbReference type="EMBL" id="MCFE01000626">
    <property type="protein sequence ID" value="ORX83855.1"/>
    <property type="molecule type" value="Genomic_DNA"/>
</dbReference>
<dbReference type="SUPFAM" id="SSF47370">
    <property type="entry name" value="Bromodomain"/>
    <property type="match status" value="2"/>
</dbReference>
<feature type="region of interest" description="Disordered" evidence="3">
    <location>
        <begin position="272"/>
        <end position="306"/>
    </location>
</feature>
<dbReference type="PANTHER" id="PTHR22880:SF225">
    <property type="entry name" value="BROMODOMAIN-CONTAINING PROTEIN BET-1-RELATED"/>
    <property type="match status" value="1"/>
</dbReference>